<protein>
    <submittedName>
        <fullName evidence="1">16397_t:CDS:1</fullName>
    </submittedName>
</protein>
<name>A0A9N9JCJ0_9GLOM</name>
<dbReference type="AlphaFoldDB" id="A0A9N9JCJ0"/>
<reference evidence="1" key="1">
    <citation type="submission" date="2021-06" db="EMBL/GenBank/DDBJ databases">
        <authorList>
            <person name="Kallberg Y."/>
            <person name="Tangrot J."/>
            <person name="Rosling A."/>
        </authorList>
    </citation>
    <scope>NUCLEOTIDE SEQUENCE</scope>
    <source>
        <strain evidence="1">FL966</strain>
    </source>
</reference>
<sequence length="162" mass="19246">MLLLLDINAIFDIEEEDMIISDGSNYELDNVLDSILDVTDGIGQTWKTRDDNNTTNNKSETEKFKTYDLPVSEYLEWIKNLEKEGLSYYRNDYQVHEGGSRKKNQWSEKWYCHRYGTYESTARKNVTKRPRLVQKESKKCESHKSLSWPAVRFVYFTSIRKH</sequence>
<organism evidence="1 2">
    <name type="scientific">Cetraspora pellucida</name>
    <dbReference type="NCBI Taxonomy" id="1433469"/>
    <lineage>
        <taxon>Eukaryota</taxon>
        <taxon>Fungi</taxon>
        <taxon>Fungi incertae sedis</taxon>
        <taxon>Mucoromycota</taxon>
        <taxon>Glomeromycotina</taxon>
        <taxon>Glomeromycetes</taxon>
        <taxon>Diversisporales</taxon>
        <taxon>Gigasporaceae</taxon>
        <taxon>Cetraspora</taxon>
    </lineage>
</organism>
<comment type="caution">
    <text evidence="1">The sequence shown here is derived from an EMBL/GenBank/DDBJ whole genome shotgun (WGS) entry which is preliminary data.</text>
</comment>
<evidence type="ECO:0000313" key="1">
    <source>
        <dbReference type="EMBL" id="CAG8774165.1"/>
    </source>
</evidence>
<keyword evidence="2" id="KW-1185">Reference proteome</keyword>
<proteinExistence type="predicted"/>
<accession>A0A9N9JCJ0</accession>
<dbReference type="EMBL" id="CAJVQA010022510">
    <property type="protein sequence ID" value="CAG8774165.1"/>
    <property type="molecule type" value="Genomic_DNA"/>
</dbReference>
<gene>
    <name evidence="1" type="ORF">CPELLU_LOCUS16025</name>
</gene>
<dbReference type="Proteomes" id="UP000789759">
    <property type="component" value="Unassembled WGS sequence"/>
</dbReference>
<evidence type="ECO:0000313" key="2">
    <source>
        <dbReference type="Proteomes" id="UP000789759"/>
    </source>
</evidence>